<reference evidence="1 2" key="1">
    <citation type="submission" date="2009-04" db="EMBL/GenBank/DDBJ databases">
        <authorList>
            <person name="Sebastian Y."/>
            <person name="Madupu R."/>
            <person name="Durkin A.S."/>
            <person name="Torralba M."/>
            <person name="Methe B."/>
            <person name="Sutton G.G."/>
            <person name="Strausberg R.L."/>
            <person name="Nelson K.E."/>
        </authorList>
    </citation>
    <scope>NUCLEOTIDE SEQUENCE [LARGE SCALE GENOMIC DNA]</scope>
    <source>
        <strain evidence="2">ATCC 35406 / BCRC 14492 / JCM 8526 / NCTC 13058 / HG 370</strain>
    </source>
</reference>
<dbReference type="EMBL" id="ACNN01000014">
    <property type="protein sequence ID" value="EEN83136.1"/>
    <property type="molecule type" value="Genomic_DNA"/>
</dbReference>
<organism evidence="1 2">
    <name type="scientific">Porphyromonas endodontalis (strain ATCC 35406 / DSM 24491 / JCM 8526 / CCUG 16442 / BCRC 14492 / NCTC 13058 / HG 370)</name>
    <name type="common">Bacteroides endodontalis</name>
    <dbReference type="NCBI Taxonomy" id="553175"/>
    <lineage>
        <taxon>Bacteria</taxon>
        <taxon>Pseudomonadati</taxon>
        <taxon>Bacteroidota</taxon>
        <taxon>Bacteroidia</taxon>
        <taxon>Bacteroidales</taxon>
        <taxon>Porphyromonadaceae</taxon>
        <taxon>Porphyromonas</taxon>
    </lineage>
</organism>
<comment type="caution">
    <text evidence="1">The sequence shown here is derived from an EMBL/GenBank/DDBJ whole genome shotgun (WGS) entry which is preliminary data.</text>
</comment>
<protein>
    <submittedName>
        <fullName evidence="1">Uncharacterized protein</fullName>
    </submittedName>
</protein>
<name>C3J9S5_POREA</name>
<evidence type="ECO:0000313" key="1">
    <source>
        <dbReference type="EMBL" id="EEN83136.1"/>
    </source>
</evidence>
<dbReference type="STRING" id="553175.POREN0001_0826"/>
<gene>
    <name evidence="1" type="ORF">POREN0001_0826</name>
</gene>
<keyword evidence="2" id="KW-1185">Reference proteome</keyword>
<sequence length="38" mass="4475">MKRFFAFLVILHTNALYVKSFCNFGWDKKPLLSSILLI</sequence>
<dbReference type="Proteomes" id="UP000004295">
    <property type="component" value="Unassembled WGS sequence"/>
</dbReference>
<accession>C3J9S5</accession>
<proteinExistence type="predicted"/>
<dbReference type="AlphaFoldDB" id="C3J9S5"/>
<evidence type="ECO:0000313" key="2">
    <source>
        <dbReference type="Proteomes" id="UP000004295"/>
    </source>
</evidence>